<reference evidence="1 2" key="1">
    <citation type="journal article" date="2018" name="Nat. Genet.">
        <title>The Rosa genome provides new insights in the design of modern roses.</title>
        <authorList>
            <person name="Bendahmane M."/>
        </authorList>
    </citation>
    <scope>NUCLEOTIDE SEQUENCE [LARGE SCALE GENOMIC DNA]</scope>
    <source>
        <strain evidence="2">cv. Old Blush</strain>
    </source>
</reference>
<organism evidence="1 2">
    <name type="scientific">Rosa chinensis</name>
    <name type="common">China rose</name>
    <dbReference type="NCBI Taxonomy" id="74649"/>
    <lineage>
        <taxon>Eukaryota</taxon>
        <taxon>Viridiplantae</taxon>
        <taxon>Streptophyta</taxon>
        <taxon>Embryophyta</taxon>
        <taxon>Tracheophyta</taxon>
        <taxon>Spermatophyta</taxon>
        <taxon>Magnoliopsida</taxon>
        <taxon>eudicotyledons</taxon>
        <taxon>Gunneridae</taxon>
        <taxon>Pentapetalae</taxon>
        <taxon>rosids</taxon>
        <taxon>fabids</taxon>
        <taxon>Rosales</taxon>
        <taxon>Rosaceae</taxon>
        <taxon>Rosoideae</taxon>
        <taxon>Rosoideae incertae sedis</taxon>
        <taxon>Rosa</taxon>
    </lineage>
</organism>
<accession>A0A2P6SQR6</accession>
<proteinExistence type="predicted"/>
<name>A0A2P6SQR6_ROSCH</name>
<comment type="caution">
    <text evidence="1">The sequence shown here is derived from an EMBL/GenBank/DDBJ whole genome shotgun (WGS) entry which is preliminary data.</text>
</comment>
<keyword evidence="2" id="KW-1185">Reference proteome</keyword>
<evidence type="ECO:0000313" key="1">
    <source>
        <dbReference type="EMBL" id="PRQ61013.1"/>
    </source>
</evidence>
<protein>
    <submittedName>
        <fullName evidence="1">Uncharacterized protein</fullName>
    </submittedName>
</protein>
<gene>
    <name evidence="1" type="ORF">RchiOBHm_Chr0c13g0499641</name>
</gene>
<dbReference type="Gramene" id="PRQ61013">
    <property type="protein sequence ID" value="PRQ61013"/>
    <property type="gene ID" value="RchiOBHm_Chr0c13g0499641"/>
</dbReference>
<dbReference type="EMBL" id="PDCK01000013">
    <property type="protein sequence ID" value="PRQ61013.1"/>
    <property type="molecule type" value="Genomic_DNA"/>
</dbReference>
<evidence type="ECO:0000313" key="2">
    <source>
        <dbReference type="Proteomes" id="UP000238479"/>
    </source>
</evidence>
<sequence length="56" mass="6573">MFQLVEVERKGCFVLRSTPRVSRSNERELIEDKAWVSKVNQHPETHGFGKHPETHD</sequence>
<dbReference type="AlphaFoldDB" id="A0A2P6SQR6"/>
<dbReference type="Proteomes" id="UP000238479">
    <property type="component" value="Unassembled WGS sequence"/>
</dbReference>